<dbReference type="GO" id="GO:0016740">
    <property type="term" value="F:transferase activity"/>
    <property type="evidence" value="ECO:0007669"/>
    <property type="project" value="UniProtKB-KW"/>
</dbReference>
<evidence type="ECO:0000256" key="6">
    <source>
        <dbReference type="ARBA" id="ARBA00022741"/>
    </source>
</evidence>
<comment type="function">
    <text evidence="10">Allows the formation of correctly charged Gln-tRNA(Gln) through the transamidation of misacylated Glu-tRNA(Gln) in organisms which lack glutaminyl-tRNA synthetase. The reaction takes place in the presence of glutamine and ATP through an activated gamma-phospho-Glu-tRNA(Gln).</text>
</comment>
<dbReference type="NCBIfam" id="TIGR00132">
    <property type="entry name" value="gatA"/>
    <property type="match status" value="1"/>
</dbReference>
<dbReference type="HAMAP" id="MF_00120">
    <property type="entry name" value="GatA"/>
    <property type="match status" value="1"/>
</dbReference>
<dbReference type="GO" id="GO:0006412">
    <property type="term" value="P:translation"/>
    <property type="evidence" value="ECO:0007669"/>
    <property type="project" value="UniProtKB-UniRule"/>
</dbReference>
<dbReference type="Proteomes" id="UP000029917">
    <property type="component" value="Unassembled WGS sequence"/>
</dbReference>
<evidence type="ECO:0000313" key="12">
    <source>
        <dbReference type="EMBL" id="KGJ02259.1"/>
    </source>
</evidence>
<keyword evidence="12" id="KW-0808">Transferase</keyword>
<keyword evidence="5 10" id="KW-0436">Ligase</keyword>
<feature type="domain" description="Amidase" evidence="11">
    <location>
        <begin position="24"/>
        <end position="471"/>
    </location>
</feature>
<keyword evidence="8 10" id="KW-0648">Protein biosynthesis</keyword>
<dbReference type="InterPro" id="IPR000120">
    <property type="entry name" value="Amidase"/>
</dbReference>
<evidence type="ECO:0000256" key="3">
    <source>
        <dbReference type="ARBA" id="ARBA00012739"/>
    </source>
</evidence>
<dbReference type="GO" id="GO:0005524">
    <property type="term" value="F:ATP binding"/>
    <property type="evidence" value="ECO:0007669"/>
    <property type="project" value="UniProtKB-KW"/>
</dbReference>
<dbReference type="GO" id="GO:0030956">
    <property type="term" value="C:glutamyl-tRNA(Gln) amidotransferase complex"/>
    <property type="evidence" value="ECO:0007669"/>
    <property type="project" value="InterPro"/>
</dbReference>
<dbReference type="OrthoDB" id="9811471at2"/>
<evidence type="ECO:0000256" key="8">
    <source>
        <dbReference type="ARBA" id="ARBA00022917"/>
    </source>
</evidence>
<name>A0A099EVG6_9RHOB</name>
<dbReference type="InterPro" id="IPR036928">
    <property type="entry name" value="AS_sf"/>
</dbReference>
<evidence type="ECO:0000313" key="13">
    <source>
        <dbReference type="Proteomes" id="UP000029917"/>
    </source>
</evidence>
<comment type="catalytic activity">
    <reaction evidence="9 10">
        <text>L-glutamyl-tRNA(Gln) + L-glutamine + ATP + H2O = L-glutaminyl-tRNA(Gln) + L-glutamate + ADP + phosphate + H(+)</text>
        <dbReference type="Rhea" id="RHEA:17521"/>
        <dbReference type="Rhea" id="RHEA-COMP:9681"/>
        <dbReference type="Rhea" id="RHEA-COMP:9684"/>
        <dbReference type="ChEBI" id="CHEBI:15377"/>
        <dbReference type="ChEBI" id="CHEBI:15378"/>
        <dbReference type="ChEBI" id="CHEBI:29985"/>
        <dbReference type="ChEBI" id="CHEBI:30616"/>
        <dbReference type="ChEBI" id="CHEBI:43474"/>
        <dbReference type="ChEBI" id="CHEBI:58359"/>
        <dbReference type="ChEBI" id="CHEBI:78520"/>
        <dbReference type="ChEBI" id="CHEBI:78521"/>
        <dbReference type="ChEBI" id="CHEBI:456216"/>
        <dbReference type="EC" id="6.3.5.7"/>
    </reaction>
</comment>
<dbReference type="PROSITE" id="PS00571">
    <property type="entry name" value="AMIDASES"/>
    <property type="match status" value="1"/>
</dbReference>
<dbReference type="PANTHER" id="PTHR11895:SF151">
    <property type="entry name" value="GLUTAMYL-TRNA(GLN) AMIDOTRANSFERASE SUBUNIT A"/>
    <property type="match status" value="1"/>
</dbReference>
<feature type="active site" description="Acyl-ester intermediate" evidence="10">
    <location>
        <position position="178"/>
    </location>
</feature>
<comment type="similarity">
    <text evidence="1 10">Belongs to the amidase family. GatA subfamily.</text>
</comment>
<evidence type="ECO:0000256" key="9">
    <source>
        <dbReference type="ARBA" id="ARBA00047407"/>
    </source>
</evidence>
<dbReference type="AlphaFoldDB" id="A0A099EVG6"/>
<evidence type="ECO:0000256" key="7">
    <source>
        <dbReference type="ARBA" id="ARBA00022840"/>
    </source>
</evidence>
<dbReference type="InterPro" id="IPR020556">
    <property type="entry name" value="Amidase_CS"/>
</dbReference>
<dbReference type="STRING" id="690417.IC63_15060"/>
<organism evidence="12 13">
    <name type="scientific">Paracoccus sphaerophysae</name>
    <dbReference type="NCBI Taxonomy" id="690417"/>
    <lineage>
        <taxon>Bacteria</taxon>
        <taxon>Pseudomonadati</taxon>
        <taxon>Pseudomonadota</taxon>
        <taxon>Alphaproteobacteria</taxon>
        <taxon>Rhodobacterales</taxon>
        <taxon>Paracoccaceae</taxon>
        <taxon>Paracoccus</taxon>
    </lineage>
</organism>
<feature type="active site" description="Charge relay system" evidence="10">
    <location>
        <position position="154"/>
    </location>
</feature>
<reference evidence="12 13" key="1">
    <citation type="submission" date="2014-09" db="EMBL/GenBank/DDBJ databases">
        <authorList>
            <person name="McGinnis J.M."/>
            <person name="Wolfgang W.J."/>
        </authorList>
    </citation>
    <scope>NUCLEOTIDE SEQUENCE [LARGE SCALE GENOMIC DNA]</scope>
    <source>
        <strain evidence="12 13">HAMBI 3106</strain>
    </source>
</reference>
<evidence type="ECO:0000259" key="11">
    <source>
        <dbReference type="Pfam" id="PF01425"/>
    </source>
</evidence>
<dbReference type="GO" id="GO:0050567">
    <property type="term" value="F:glutaminyl-tRNA synthase (glutamine-hydrolyzing) activity"/>
    <property type="evidence" value="ECO:0007669"/>
    <property type="project" value="UniProtKB-UniRule"/>
</dbReference>
<dbReference type="EMBL" id="JRKS01000072">
    <property type="protein sequence ID" value="KGJ02259.1"/>
    <property type="molecule type" value="Genomic_DNA"/>
</dbReference>
<dbReference type="InterPro" id="IPR023631">
    <property type="entry name" value="Amidase_dom"/>
</dbReference>
<comment type="caution">
    <text evidence="12">The sequence shown here is derived from an EMBL/GenBank/DDBJ whole genome shotgun (WGS) entry which is preliminary data.</text>
</comment>
<evidence type="ECO:0000256" key="5">
    <source>
        <dbReference type="ARBA" id="ARBA00022598"/>
    </source>
</evidence>
<evidence type="ECO:0000256" key="4">
    <source>
        <dbReference type="ARBA" id="ARBA00014428"/>
    </source>
</evidence>
<dbReference type="Pfam" id="PF01425">
    <property type="entry name" value="Amidase"/>
    <property type="match status" value="1"/>
</dbReference>
<dbReference type="Gene3D" id="3.90.1300.10">
    <property type="entry name" value="Amidase signature (AS) domain"/>
    <property type="match status" value="1"/>
</dbReference>
<feature type="active site" description="Charge relay system" evidence="10">
    <location>
        <position position="77"/>
    </location>
</feature>
<reference evidence="12 13" key="2">
    <citation type="submission" date="2014-10" db="EMBL/GenBank/DDBJ databases">
        <title>Paracoccus sanguinis sp. nov., isolated from clinical specimens of New York State patients.</title>
        <authorList>
            <person name="Mingle L.A."/>
            <person name="Cole J.A."/>
            <person name="Lapierre P."/>
            <person name="Musser K.A."/>
        </authorList>
    </citation>
    <scope>NUCLEOTIDE SEQUENCE [LARGE SCALE GENOMIC DNA]</scope>
    <source>
        <strain evidence="12 13">HAMBI 3106</strain>
    </source>
</reference>
<sequence>MTLNTLAIAEARDRLRGREISAAELTEACLTAIEGAGALNAFVHHTPDIARAQAAAADARIAQGDAPAMCGIPVGIKDLFCTKGVPSQAASRILEGFRPEYESTVTQNLFDAGAVMLGKLNMDEFAMGSSNETSVYGNAVNPWKLDQPLTPGGSSGGSAAAVAADLCLAATGTDTGGSIRQPAAFTGTVGLKPTYGRVSRWGTIAFASSLDQAGPMTRSVRDAAIMLGAMASVDPKDSTSADRPVPDYEAALTGDIRGQKIGIPREYRMDGMPAEIAALWDRGAEMLRDAGAEIVDISLPHTKYALPAYYVIAPAEASSNLARYDGVRYGRRAKLSAGDGITELYEKTRAEGFGPEVQRRVMIGTYVLSAGFYDAYYNRARKVRALIKRDFDEAFAQGIDTILTPATPSAAFPLGSMQDADPVEMYLNDVFTVTVNLAGLPGLAIPVGLDSAGLPLGLQLIGRPWDEGNLLNHGAVLEKAAGFVAKPDRWW</sequence>
<dbReference type="RefSeq" id="WP_036721674.1">
    <property type="nucleotide sequence ID" value="NZ_JRKS01000072.1"/>
</dbReference>
<proteinExistence type="inferred from homology"/>
<accession>A0A099EVG6</accession>
<evidence type="ECO:0000256" key="10">
    <source>
        <dbReference type="HAMAP-Rule" id="MF_00120"/>
    </source>
</evidence>
<keyword evidence="7 10" id="KW-0067">ATP-binding</keyword>
<protein>
    <recommendedName>
        <fullName evidence="4 10">Glutamyl-tRNA(Gln) amidotransferase subunit A</fullName>
        <shortName evidence="10">Glu-ADT subunit A</shortName>
        <ecNumber evidence="3 10">6.3.5.7</ecNumber>
    </recommendedName>
</protein>
<dbReference type="EC" id="6.3.5.7" evidence="3 10"/>
<keyword evidence="6 10" id="KW-0547">Nucleotide-binding</keyword>
<dbReference type="InterPro" id="IPR004412">
    <property type="entry name" value="GatA"/>
</dbReference>
<dbReference type="SUPFAM" id="SSF75304">
    <property type="entry name" value="Amidase signature (AS) enzymes"/>
    <property type="match status" value="1"/>
</dbReference>
<dbReference type="PANTHER" id="PTHR11895">
    <property type="entry name" value="TRANSAMIDASE"/>
    <property type="match status" value="1"/>
</dbReference>
<evidence type="ECO:0000256" key="1">
    <source>
        <dbReference type="ARBA" id="ARBA00008069"/>
    </source>
</evidence>
<evidence type="ECO:0000256" key="2">
    <source>
        <dbReference type="ARBA" id="ARBA00011123"/>
    </source>
</evidence>
<gene>
    <name evidence="10 12" type="primary">gatA</name>
    <name evidence="12" type="ORF">IC63_15060</name>
</gene>
<comment type="subunit">
    <text evidence="2 10">Heterotrimer of A, B and C subunits.</text>
</comment>
<keyword evidence="13" id="KW-1185">Reference proteome</keyword>